<organism evidence="5 6">
    <name type="scientific">Methylacidimicrobium tartarophylax</name>
    <dbReference type="NCBI Taxonomy" id="1041768"/>
    <lineage>
        <taxon>Bacteria</taxon>
        <taxon>Pseudomonadati</taxon>
        <taxon>Verrucomicrobiota</taxon>
        <taxon>Methylacidimicrobium</taxon>
    </lineage>
</organism>
<feature type="region of interest" description="Disordered" evidence="3">
    <location>
        <begin position="1"/>
        <end position="23"/>
    </location>
</feature>
<dbReference type="InterPro" id="IPR014729">
    <property type="entry name" value="Rossmann-like_a/b/a_fold"/>
</dbReference>
<evidence type="ECO:0000256" key="2">
    <source>
        <dbReference type="ARBA" id="ARBA00022695"/>
    </source>
</evidence>
<dbReference type="PANTHER" id="PTHR43793">
    <property type="entry name" value="FAD SYNTHASE"/>
    <property type="match status" value="1"/>
</dbReference>
<dbReference type="NCBIfam" id="TIGR00125">
    <property type="entry name" value="cyt_tran_rel"/>
    <property type="match status" value="1"/>
</dbReference>
<gene>
    <name evidence="5" type="primary">tagD</name>
    <name evidence="5" type="ORF">MAMT_00506</name>
</gene>
<reference evidence="5 6" key="1">
    <citation type="submission" date="2019-09" db="EMBL/GenBank/DDBJ databases">
        <authorList>
            <person name="Cremers G."/>
        </authorList>
    </citation>
    <scope>NUCLEOTIDE SEQUENCE [LARGE SCALE GENOMIC DNA]</scope>
    <source>
        <strain evidence="5">4A</strain>
    </source>
</reference>
<dbReference type="EMBL" id="CABFVA020000016">
    <property type="protein sequence ID" value="VVM05208.1"/>
    <property type="molecule type" value="Genomic_DNA"/>
</dbReference>
<dbReference type="InterPro" id="IPR004821">
    <property type="entry name" value="Cyt_trans-like"/>
</dbReference>
<feature type="compositionally biased region" description="Basic and acidic residues" evidence="3">
    <location>
        <begin position="1"/>
        <end position="12"/>
    </location>
</feature>
<accession>A0A5E6MA27</accession>
<proteinExistence type="predicted"/>
<dbReference type="Proteomes" id="UP000334923">
    <property type="component" value="Unassembled WGS sequence"/>
</dbReference>
<evidence type="ECO:0000256" key="3">
    <source>
        <dbReference type="SAM" id="MobiDB-lite"/>
    </source>
</evidence>
<keyword evidence="6" id="KW-1185">Reference proteome</keyword>
<dbReference type="SUPFAM" id="SSF52374">
    <property type="entry name" value="Nucleotidylyl transferase"/>
    <property type="match status" value="1"/>
</dbReference>
<feature type="domain" description="Cytidyltransferase-like" evidence="4">
    <location>
        <begin position="46"/>
        <end position="157"/>
    </location>
</feature>
<evidence type="ECO:0000259" key="4">
    <source>
        <dbReference type="Pfam" id="PF01467"/>
    </source>
</evidence>
<keyword evidence="2 5" id="KW-0548">Nucleotidyltransferase</keyword>
<dbReference type="Pfam" id="PF01467">
    <property type="entry name" value="CTP_transf_like"/>
    <property type="match status" value="1"/>
</dbReference>
<sequence length="178" mass="19861">MENQARDKREGLHGPSEGKVGERGRLVAMGEVPGVRAELEGKRIVVTNGCFDLLHVGHLRCLDFARSLGDLLWVGINDDRSVRSQKGENRPIHAEAERAELLAGLRPVDLVTVFSGRRATAFLQAVQPTVYVKGGDYRRETLDAEERQALERMGVEIRFFPLVEGRSTTAAWEALQKR</sequence>
<evidence type="ECO:0000313" key="6">
    <source>
        <dbReference type="Proteomes" id="UP000334923"/>
    </source>
</evidence>
<evidence type="ECO:0000313" key="5">
    <source>
        <dbReference type="EMBL" id="VVM05208.1"/>
    </source>
</evidence>
<dbReference type="GO" id="GO:0047348">
    <property type="term" value="F:glycerol-3-phosphate cytidylyltransferase activity"/>
    <property type="evidence" value="ECO:0007669"/>
    <property type="project" value="UniProtKB-EC"/>
</dbReference>
<keyword evidence="1 5" id="KW-0808">Transferase</keyword>
<name>A0A5E6MA27_9BACT</name>
<protein>
    <submittedName>
        <fullName evidence="5">Glycerol-3-phosphate cytidylyltransferase</fullName>
        <ecNumber evidence="5">2.7.7.39</ecNumber>
    </submittedName>
</protein>
<dbReference type="InterPro" id="IPR050385">
    <property type="entry name" value="Archaeal_FAD_synthase"/>
</dbReference>
<dbReference type="AlphaFoldDB" id="A0A5E6MA27"/>
<evidence type="ECO:0000256" key="1">
    <source>
        <dbReference type="ARBA" id="ARBA00022679"/>
    </source>
</evidence>
<dbReference type="PANTHER" id="PTHR43793:SF2">
    <property type="entry name" value="BIFUNCTIONAL PROTEIN HLDE"/>
    <property type="match status" value="1"/>
</dbReference>
<dbReference type="Gene3D" id="3.40.50.620">
    <property type="entry name" value="HUPs"/>
    <property type="match status" value="1"/>
</dbReference>
<dbReference type="OrthoDB" id="9802794at2"/>
<dbReference type="EC" id="2.7.7.39" evidence="5"/>